<name>A0A0A9KNY9_ARUDO</name>
<dbReference type="EMBL" id="GBRH01177679">
    <property type="protein sequence ID" value="JAE20217.1"/>
    <property type="molecule type" value="Transcribed_RNA"/>
</dbReference>
<proteinExistence type="predicted"/>
<sequence>MRSLFISALPAQIGSPSACALLSILTAVSTSASGSSAPLGSTFPCSEGEASTAESSVLKSGSDSGGHLVPSVGST</sequence>
<accession>A0A0A9KNY9</accession>
<organism evidence="1">
    <name type="scientific">Arundo donax</name>
    <name type="common">Giant reed</name>
    <name type="synonym">Donax arundinaceus</name>
    <dbReference type="NCBI Taxonomy" id="35708"/>
    <lineage>
        <taxon>Eukaryota</taxon>
        <taxon>Viridiplantae</taxon>
        <taxon>Streptophyta</taxon>
        <taxon>Embryophyta</taxon>
        <taxon>Tracheophyta</taxon>
        <taxon>Spermatophyta</taxon>
        <taxon>Magnoliopsida</taxon>
        <taxon>Liliopsida</taxon>
        <taxon>Poales</taxon>
        <taxon>Poaceae</taxon>
        <taxon>PACMAD clade</taxon>
        <taxon>Arundinoideae</taxon>
        <taxon>Arundineae</taxon>
        <taxon>Arundo</taxon>
    </lineage>
</organism>
<protein>
    <submittedName>
        <fullName evidence="1">Uncharacterized protein</fullName>
    </submittedName>
</protein>
<evidence type="ECO:0000313" key="1">
    <source>
        <dbReference type="EMBL" id="JAE20217.1"/>
    </source>
</evidence>
<dbReference type="AlphaFoldDB" id="A0A0A9KNY9"/>
<reference evidence="1" key="2">
    <citation type="journal article" date="2015" name="Data Brief">
        <title>Shoot transcriptome of the giant reed, Arundo donax.</title>
        <authorList>
            <person name="Barrero R.A."/>
            <person name="Guerrero F.D."/>
            <person name="Moolhuijzen P."/>
            <person name="Goolsby J.A."/>
            <person name="Tidwell J."/>
            <person name="Bellgard S.E."/>
            <person name="Bellgard M.I."/>
        </authorList>
    </citation>
    <scope>NUCLEOTIDE SEQUENCE</scope>
    <source>
        <tissue evidence="1">Shoot tissue taken approximately 20 cm above the soil surface</tissue>
    </source>
</reference>
<reference evidence="1" key="1">
    <citation type="submission" date="2014-09" db="EMBL/GenBank/DDBJ databases">
        <authorList>
            <person name="Magalhaes I.L.F."/>
            <person name="Oliveira U."/>
            <person name="Santos F.R."/>
            <person name="Vidigal T.H.D.A."/>
            <person name="Brescovit A.D."/>
            <person name="Santos A.J."/>
        </authorList>
    </citation>
    <scope>NUCLEOTIDE SEQUENCE</scope>
    <source>
        <tissue evidence="1">Shoot tissue taken approximately 20 cm above the soil surface</tissue>
    </source>
</reference>